<keyword evidence="2" id="KW-1185">Reference proteome</keyword>
<dbReference type="Proteomes" id="UP000000745">
    <property type="component" value="Chromosome"/>
</dbReference>
<dbReference type="EMBL" id="CU928158">
    <property type="protein sequence ID" value="CAQ90470.1"/>
    <property type="molecule type" value="Genomic_DNA"/>
</dbReference>
<proteinExistence type="predicted"/>
<name>B7LQ05_ESCF3</name>
<accession>B7LQ05</accession>
<sequence length="85" mass="9825">MMAGFQPRLNVRQRKDAPVVAHSSSFSLQFRPTILYPEKYLPLVPEDKNETDKIHTSRIVPQKLERTPFDTCRSRCCHCFYAGGL</sequence>
<reference evidence="2" key="1">
    <citation type="journal article" date="2009" name="PLoS Genet.">
        <title>Organised genome dynamics in the Escherichia coli species results in highly diverse adaptive paths.</title>
        <authorList>
            <person name="Touchon M."/>
            <person name="Hoede C."/>
            <person name="Tenaillon O."/>
            <person name="Barbe V."/>
            <person name="Baeriswyl S."/>
            <person name="Bidet P."/>
            <person name="Bingen E."/>
            <person name="Bonacorsi S."/>
            <person name="Bouchier C."/>
            <person name="Bouvet O."/>
            <person name="Calteau A."/>
            <person name="Chiapello H."/>
            <person name="Clermont O."/>
            <person name="Cruveiller S."/>
            <person name="Danchin A."/>
            <person name="Diard M."/>
            <person name="Dossat C."/>
            <person name="Karoui M.E."/>
            <person name="Frapy E."/>
            <person name="Garry L."/>
            <person name="Ghigo J.M."/>
            <person name="Gilles A.M."/>
            <person name="Johnson J."/>
            <person name="Le Bouguenec C."/>
            <person name="Lescat M."/>
            <person name="Mangenot S."/>
            <person name="Martinez-Jehanne V."/>
            <person name="Matic I."/>
            <person name="Nassif X."/>
            <person name="Oztas S."/>
            <person name="Petit M.A."/>
            <person name="Pichon C."/>
            <person name="Rouy Z."/>
            <person name="Ruf C.S."/>
            <person name="Schneider D."/>
            <person name="Tourret J."/>
            <person name="Vacherie B."/>
            <person name="Vallenet D."/>
            <person name="Medigue C."/>
            <person name="Rocha E.P.C."/>
            <person name="Denamur E."/>
        </authorList>
    </citation>
    <scope>NUCLEOTIDE SEQUENCE [LARGE SCALE GENOMIC DNA]</scope>
    <source>
        <strain evidence="2">ATCC 35469 / DSM 13698 / BCRC 15582 / CCUG 18766 / IAM 14443 / JCM 21226 / LMG 7866 / NBRC 102419 / NCTC 12128 / CDC 0568-73</strain>
    </source>
</reference>
<dbReference type="AlphaFoldDB" id="B7LQ05"/>
<organism evidence="1 2">
    <name type="scientific">Escherichia fergusonii (strain ATCC 35469 / DSM 13698 / CCUG 18766 / IAM 14443 / JCM 21226 / LMG 7866 / NBRC 102419 / NCTC 12128 / CDC 0568-73)</name>
    <dbReference type="NCBI Taxonomy" id="585054"/>
    <lineage>
        <taxon>Bacteria</taxon>
        <taxon>Pseudomonadati</taxon>
        <taxon>Pseudomonadota</taxon>
        <taxon>Gammaproteobacteria</taxon>
        <taxon>Enterobacterales</taxon>
        <taxon>Enterobacteriaceae</taxon>
        <taxon>Escherichia</taxon>
    </lineage>
</organism>
<evidence type="ECO:0000313" key="1">
    <source>
        <dbReference type="EMBL" id="CAQ90470.1"/>
    </source>
</evidence>
<dbReference type="HOGENOM" id="CLU_193048_0_0_6"/>
<gene>
    <name evidence="1" type="primary">ygiA</name>
    <name evidence="1" type="ordered locus">EFER_2977</name>
</gene>
<dbReference type="KEGG" id="efe:EFER_2977"/>
<evidence type="ECO:0000313" key="2">
    <source>
        <dbReference type="Proteomes" id="UP000000745"/>
    </source>
</evidence>
<protein>
    <submittedName>
        <fullName evidence="1">Uncharacterized protein</fullName>
    </submittedName>
</protein>